<proteinExistence type="inferred from homology"/>
<keyword evidence="8" id="KW-0238">DNA-binding</keyword>
<evidence type="ECO:0000256" key="2">
    <source>
        <dbReference type="ARBA" id="ARBA00023444"/>
    </source>
</evidence>
<feature type="domain" description="Siroheme decarboxylase NirL-like HTH" evidence="7">
    <location>
        <begin position="209"/>
        <end position="253"/>
    </location>
</feature>
<dbReference type="GO" id="GO:0016829">
    <property type="term" value="F:lyase activity"/>
    <property type="evidence" value="ECO:0007669"/>
    <property type="project" value="UniProtKB-KW"/>
</dbReference>
<accession>A0A840BUW8</accession>
<dbReference type="InterPro" id="IPR053953">
    <property type="entry name" value="NirdL-like_HTH"/>
</dbReference>
<keyword evidence="9" id="KW-1185">Reference proteome</keyword>
<comment type="caution">
    <text evidence="8">The sequence shown here is derived from an EMBL/GenBank/DDBJ whole genome shotgun (WGS) entry which is preliminary data.</text>
</comment>
<dbReference type="Gene3D" id="3.30.70.3460">
    <property type="match status" value="2"/>
</dbReference>
<dbReference type="EC" id="4.1.1.111" evidence="4"/>
<evidence type="ECO:0000259" key="6">
    <source>
        <dbReference type="Pfam" id="PF17805"/>
    </source>
</evidence>
<protein>
    <recommendedName>
        <fullName evidence="4">siroheme decarboxylase</fullName>
        <ecNumber evidence="4">4.1.1.111</ecNumber>
    </recommendedName>
</protein>
<keyword evidence="1" id="KW-0456">Lyase</keyword>
<evidence type="ECO:0000313" key="8">
    <source>
        <dbReference type="EMBL" id="MBB4014137.1"/>
    </source>
</evidence>
<dbReference type="RefSeq" id="WP_242533291.1">
    <property type="nucleotide sequence ID" value="NZ_BAABLE010000005.1"/>
</dbReference>
<dbReference type="Pfam" id="PF22451">
    <property type="entry name" value="NirdL-like_HTH"/>
    <property type="match status" value="2"/>
</dbReference>
<evidence type="ECO:0000256" key="1">
    <source>
        <dbReference type="ARBA" id="ARBA00023239"/>
    </source>
</evidence>
<comment type="catalytic activity">
    <reaction evidence="5">
        <text>siroheme + 2 H(+) = 12,18-didecarboxysiroheme + 2 CO2</text>
        <dbReference type="Rhea" id="RHEA:19093"/>
        <dbReference type="ChEBI" id="CHEBI:15378"/>
        <dbReference type="ChEBI" id="CHEBI:16526"/>
        <dbReference type="ChEBI" id="CHEBI:60052"/>
        <dbReference type="ChEBI" id="CHEBI:140497"/>
        <dbReference type="EC" id="4.1.1.111"/>
    </reaction>
</comment>
<evidence type="ECO:0000259" key="7">
    <source>
        <dbReference type="Pfam" id="PF22451"/>
    </source>
</evidence>
<dbReference type="EMBL" id="JACIET010000002">
    <property type="protein sequence ID" value="MBB4014137.1"/>
    <property type="molecule type" value="Genomic_DNA"/>
</dbReference>
<dbReference type="InterPro" id="IPR050684">
    <property type="entry name" value="HTH-Siroheme_Decarb"/>
</dbReference>
<feature type="domain" description="Siroheme decarboxylase NirL-like HTH" evidence="7">
    <location>
        <begin position="44"/>
        <end position="87"/>
    </location>
</feature>
<evidence type="ECO:0000256" key="3">
    <source>
        <dbReference type="ARBA" id="ARBA00023457"/>
    </source>
</evidence>
<comment type="pathway">
    <text evidence="2">Porphyrin-containing compound metabolism.</text>
</comment>
<evidence type="ECO:0000256" key="4">
    <source>
        <dbReference type="ARBA" id="ARBA00023471"/>
    </source>
</evidence>
<reference evidence="8 9" key="1">
    <citation type="submission" date="2020-08" db="EMBL/GenBank/DDBJ databases">
        <title>Genomic Encyclopedia of Type Strains, Phase IV (KMG-IV): sequencing the most valuable type-strain genomes for metagenomic binning, comparative biology and taxonomic classification.</title>
        <authorList>
            <person name="Goeker M."/>
        </authorList>
    </citation>
    <scope>NUCLEOTIDE SEQUENCE [LARGE SCALE GENOMIC DNA]</scope>
    <source>
        <strain evidence="8 9">DSM 106739</strain>
    </source>
</reference>
<dbReference type="PANTHER" id="PTHR43413">
    <property type="entry name" value="TRANSCRIPTIONAL REGULATOR, ASNC FAMILY"/>
    <property type="match status" value="1"/>
</dbReference>
<feature type="domain" description="Siroheme decarboxylase AsnC-like ligand binding" evidence="6">
    <location>
        <begin position="264"/>
        <end position="351"/>
    </location>
</feature>
<dbReference type="InterPro" id="IPR040523">
    <property type="entry name" value="AsnC_trans_reg2"/>
</dbReference>
<gene>
    <name evidence="8" type="ORF">GGR36_003483</name>
</gene>
<feature type="domain" description="Siroheme decarboxylase AsnC-like ligand binding" evidence="6">
    <location>
        <begin position="99"/>
        <end position="166"/>
    </location>
</feature>
<name>A0A840BUW8_9RHOO</name>
<sequence length="360" mass="40685">MKPNKVTDKQPPHSMPSFGGPVDILTLLGGQAADEARDEAFEFELLNRWQRDLPLDIEPFARVGDAYGRSARDVLAAFRRLQREGAISRVGPVLTPAAFGASTLAAISVPPDRLESVAGYISLMSEVNHNYAREHEYNLWFVLTAGERSHIDRALQRIEEATGAAPLDLPMLEGYHLDLGFDLHGPETRAARAVDLERARVSLDSRQWRLLAALEQGLPLVPRPFARLGMRADMHELEVIEQLRYWLSIGAIRRIGVVVHHHELGLRANAMCVWDVPDDDAPAIGRRIAEMPGVNLCYRRARVSKRWRYNLYCMIHGRERTAVAQIRERLIHDAGLEAHPSAVLFSTRRYKQRGARYSER</sequence>
<dbReference type="PANTHER" id="PTHR43413:SF1">
    <property type="entry name" value="SIROHEME DECARBOXYLASE NIRL SUBUNIT"/>
    <property type="match status" value="1"/>
</dbReference>
<comment type="similarity">
    <text evidence="3">Belongs to the Ahb/Nir family.</text>
</comment>
<dbReference type="AlphaFoldDB" id="A0A840BUW8"/>
<evidence type="ECO:0000256" key="5">
    <source>
        <dbReference type="ARBA" id="ARBA00048470"/>
    </source>
</evidence>
<evidence type="ECO:0000313" key="9">
    <source>
        <dbReference type="Proteomes" id="UP000561045"/>
    </source>
</evidence>
<organism evidence="8 9">
    <name type="scientific">Niveibacterium umoris</name>
    <dbReference type="NCBI Taxonomy" id="1193620"/>
    <lineage>
        <taxon>Bacteria</taxon>
        <taxon>Pseudomonadati</taxon>
        <taxon>Pseudomonadota</taxon>
        <taxon>Betaproteobacteria</taxon>
        <taxon>Rhodocyclales</taxon>
        <taxon>Rhodocyclaceae</taxon>
        <taxon>Niveibacterium</taxon>
    </lineage>
</organism>
<dbReference type="GO" id="GO:0003677">
    <property type="term" value="F:DNA binding"/>
    <property type="evidence" value="ECO:0007669"/>
    <property type="project" value="UniProtKB-KW"/>
</dbReference>
<dbReference type="Proteomes" id="UP000561045">
    <property type="component" value="Unassembled WGS sequence"/>
</dbReference>
<dbReference type="Pfam" id="PF17805">
    <property type="entry name" value="AsnC_trans_reg2"/>
    <property type="match status" value="2"/>
</dbReference>